<keyword evidence="2" id="KW-0812">Transmembrane</keyword>
<keyword evidence="2" id="KW-1133">Transmembrane helix</keyword>
<feature type="region of interest" description="Disordered" evidence="1">
    <location>
        <begin position="360"/>
        <end position="385"/>
    </location>
</feature>
<gene>
    <name evidence="3" type="ORF">Pfl04_46740</name>
</gene>
<keyword evidence="4" id="KW-1185">Reference proteome</keyword>
<evidence type="ECO:0000256" key="1">
    <source>
        <dbReference type="SAM" id="MobiDB-lite"/>
    </source>
</evidence>
<dbReference type="GO" id="GO:0046583">
    <property type="term" value="F:monoatomic cation efflux transmembrane transporter activity"/>
    <property type="evidence" value="ECO:0007669"/>
    <property type="project" value="TreeGrafter"/>
</dbReference>
<dbReference type="EMBL" id="BONU01000049">
    <property type="protein sequence ID" value="GIG76270.1"/>
    <property type="molecule type" value="Genomic_DNA"/>
</dbReference>
<dbReference type="PANTHER" id="PTHR40659:SF1">
    <property type="entry name" value="NICKEL_COBALT EFFLUX SYSTEM RCNA"/>
    <property type="match status" value="1"/>
</dbReference>
<dbReference type="GO" id="GO:0032025">
    <property type="term" value="P:response to cobalt ion"/>
    <property type="evidence" value="ECO:0007669"/>
    <property type="project" value="TreeGrafter"/>
</dbReference>
<organism evidence="3 4">
    <name type="scientific">Planosporangium flavigriseum</name>
    <dbReference type="NCBI Taxonomy" id="373681"/>
    <lineage>
        <taxon>Bacteria</taxon>
        <taxon>Bacillati</taxon>
        <taxon>Actinomycetota</taxon>
        <taxon>Actinomycetes</taxon>
        <taxon>Micromonosporales</taxon>
        <taxon>Micromonosporaceae</taxon>
        <taxon>Planosporangium</taxon>
    </lineage>
</organism>
<feature type="transmembrane region" description="Helical" evidence="2">
    <location>
        <begin position="389"/>
        <end position="413"/>
    </location>
</feature>
<evidence type="ECO:0000313" key="3">
    <source>
        <dbReference type="EMBL" id="GIG76270.1"/>
    </source>
</evidence>
<feature type="transmembrane region" description="Helical" evidence="2">
    <location>
        <begin position="419"/>
        <end position="446"/>
    </location>
</feature>
<reference evidence="3" key="1">
    <citation type="submission" date="2021-01" db="EMBL/GenBank/DDBJ databases">
        <title>Whole genome shotgun sequence of Planosporangium flavigriseum NBRC 105377.</title>
        <authorList>
            <person name="Komaki H."/>
            <person name="Tamura T."/>
        </authorList>
    </citation>
    <scope>NUCLEOTIDE SEQUENCE</scope>
    <source>
        <strain evidence="3">NBRC 105377</strain>
    </source>
</reference>
<dbReference type="InterPro" id="IPR051224">
    <property type="entry name" value="NiCoT_RcnA"/>
</dbReference>
<name>A0A8J3LZJ6_9ACTN</name>
<dbReference type="GO" id="GO:0015099">
    <property type="term" value="F:nickel cation transmembrane transporter activity"/>
    <property type="evidence" value="ECO:0007669"/>
    <property type="project" value="TreeGrafter"/>
</dbReference>
<proteinExistence type="predicted"/>
<feature type="transmembrane region" description="Helical" evidence="2">
    <location>
        <begin position="255"/>
        <end position="277"/>
    </location>
</feature>
<dbReference type="GO" id="GO:0005886">
    <property type="term" value="C:plasma membrane"/>
    <property type="evidence" value="ECO:0007669"/>
    <property type="project" value="UniProtKB-SubCell"/>
</dbReference>
<sequence length="499" mass="50726">MKRLVKRLALVLLAGALAAVALIIGTTESAAAHPLGNFSVNQYAGLTLHADRVEVAAVADVAEIPTMQERASADANSDGMVDDAERSAYAVRTCAELARDFEVSAGGKRLHWTVTGPAFTYTPGAGGLPTSRLTCTLTAPARLGTAAGVTVTNRWRADRVGWRELTAVGDGVRLIDSPLPSSSVSDRLRSYPADLLSSALDVRTAALRVEPAGPGAHAGGGSAGSARAATGGDPLTRWLGAADRRLQSLVAGRHLTPVVGILAIGVAVLLGAGHAALPGHGKTVLAAYLAGRQGRVRDAFVVGATVTLTHTGAVLVIGLLLSTSSALAGDRLLGYLSLASGVLVTAVGVGMLVTALRRRGDSHSHSHSHDHHDHSHNHSPDHSDRGRKLGLAGIGLAGGLVPSPSALVVLLGAVGLGRVGFGVLIVLGYGLGMAAALTGAGLLLLFVQRRMTSTAGWPRLVRRLSPLAARVPVAASTLTAVLVVLVGMGLAVHAAAGVL</sequence>
<feature type="transmembrane region" description="Helical" evidence="2">
    <location>
        <begin position="467"/>
        <end position="496"/>
    </location>
</feature>
<comment type="caution">
    <text evidence="3">The sequence shown here is derived from an EMBL/GenBank/DDBJ whole genome shotgun (WGS) entry which is preliminary data.</text>
</comment>
<dbReference type="GO" id="GO:0006824">
    <property type="term" value="P:cobalt ion transport"/>
    <property type="evidence" value="ECO:0007669"/>
    <property type="project" value="UniProtKB-KW"/>
</dbReference>
<dbReference type="PANTHER" id="PTHR40659">
    <property type="entry name" value="NICKEL/COBALT EFFLUX SYSTEM RCNA"/>
    <property type="match status" value="1"/>
</dbReference>
<keyword evidence="2" id="KW-0472">Membrane</keyword>
<dbReference type="GO" id="GO:0010045">
    <property type="term" value="P:response to nickel cation"/>
    <property type="evidence" value="ECO:0007669"/>
    <property type="project" value="TreeGrafter"/>
</dbReference>
<evidence type="ECO:0000256" key="2">
    <source>
        <dbReference type="SAM" id="Phobius"/>
    </source>
</evidence>
<protein>
    <recommendedName>
        <fullName evidence="5">ABC-type nickel/cobalt efflux system, permease component RcnA</fullName>
    </recommendedName>
</protein>
<feature type="transmembrane region" description="Helical" evidence="2">
    <location>
        <begin position="333"/>
        <end position="356"/>
    </location>
</feature>
<accession>A0A8J3LZJ6</accession>
<feature type="transmembrane region" description="Helical" evidence="2">
    <location>
        <begin position="298"/>
        <end position="321"/>
    </location>
</feature>
<dbReference type="AlphaFoldDB" id="A0A8J3LZJ6"/>
<evidence type="ECO:0000313" key="4">
    <source>
        <dbReference type="Proteomes" id="UP000653674"/>
    </source>
</evidence>
<feature type="compositionally biased region" description="Basic and acidic residues" evidence="1">
    <location>
        <begin position="370"/>
        <end position="385"/>
    </location>
</feature>
<evidence type="ECO:0008006" key="5">
    <source>
        <dbReference type="Google" id="ProtNLM"/>
    </source>
</evidence>
<dbReference type="Proteomes" id="UP000653674">
    <property type="component" value="Unassembled WGS sequence"/>
</dbReference>
<dbReference type="RefSeq" id="WP_203981567.1">
    <property type="nucleotide sequence ID" value="NZ_BAAAQJ010000006.1"/>
</dbReference>